<feature type="transmembrane region" description="Helical" evidence="1">
    <location>
        <begin position="21"/>
        <end position="41"/>
    </location>
</feature>
<keyword evidence="1" id="KW-1133">Transmembrane helix</keyword>
<accession>A0A1G7IN19</accession>
<dbReference type="SUPFAM" id="SSF53850">
    <property type="entry name" value="Periplasmic binding protein-like II"/>
    <property type="match status" value="1"/>
</dbReference>
<dbReference type="InterPro" id="IPR015168">
    <property type="entry name" value="SsuA/THI5"/>
</dbReference>
<dbReference type="GO" id="GO:0009228">
    <property type="term" value="P:thiamine biosynthetic process"/>
    <property type="evidence" value="ECO:0007669"/>
    <property type="project" value="InterPro"/>
</dbReference>
<protein>
    <submittedName>
        <fullName evidence="3">ABC-type nitrate/sulfonate/bicarbonate transport system, substrate-binding protein</fullName>
    </submittedName>
</protein>
<dbReference type="EMBL" id="FNBE01000003">
    <property type="protein sequence ID" value="SDF13924.1"/>
    <property type="molecule type" value="Genomic_DNA"/>
</dbReference>
<evidence type="ECO:0000313" key="3">
    <source>
        <dbReference type="EMBL" id="SDF13924.1"/>
    </source>
</evidence>
<name>A0A1G7IN19_PSEOR</name>
<reference evidence="3 4" key="1">
    <citation type="submission" date="2016-10" db="EMBL/GenBank/DDBJ databases">
        <authorList>
            <person name="de Groot N.N."/>
        </authorList>
    </citation>
    <scope>NUCLEOTIDE SEQUENCE [LARGE SCALE GENOMIC DNA]</scope>
    <source>
        <strain evidence="3 4">CGMCC 4.3143</strain>
    </source>
</reference>
<proteinExistence type="predicted"/>
<dbReference type="PANTHER" id="PTHR31528:SF15">
    <property type="entry name" value="RIBOFLAVIN-BINDING PROTEIN RIBY"/>
    <property type="match status" value="1"/>
</dbReference>
<keyword evidence="1" id="KW-0472">Membrane</keyword>
<dbReference type="AlphaFoldDB" id="A0A1G7IN19"/>
<keyword evidence="1" id="KW-0812">Transmembrane</keyword>
<dbReference type="InterPro" id="IPR027939">
    <property type="entry name" value="NMT1/THI5"/>
</dbReference>
<evidence type="ECO:0000256" key="1">
    <source>
        <dbReference type="SAM" id="Phobius"/>
    </source>
</evidence>
<dbReference type="Gene3D" id="3.40.190.10">
    <property type="entry name" value="Periplasmic binding protein-like II"/>
    <property type="match status" value="2"/>
</dbReference>
<evidence type="ECO:0000313" key="4">
    <source>
        <dbReference type="Proteomes" id="UP000198967"/>
    </source>
</evidence>
<organism evidence="3 4">
    <name type="scientific">Pseudonocardia oroxyli</name>
    <dbReference type="NCBI Taxonomy" id="366584"/>
    <lineage>
        <taxon>Bacteria</taxon>
        <taxon>Bacillati</taxon>
        <taxon>Actinomycetota</taxon>
        <taxon>Actinomycetes</taxon>
        <taxon>Pseudonocardiales</taxon>
        <taxon>Pseudonocardiaceae</taxon>
        <taxon>Pseudonocardia</taxon>
    </lineage>
</organism>
<dbReference type="OrthoDB" id="174578at2"/>
<dbReference type="RefSeq" id="WP_093078333.1">
    <property type="nucleotide sequence ID" value="NZ_FNBE01000003.1"/>
</dbReference>
<dbReference type="STRING" id="366584.SAMN05216377_103349"/>
<feature type="domain" description="SsuA/THI5-like" evidence="2">
    <location>
        <begin position="76"/>
        <end position="287"/>
    </location>
</feature>
<dbReference type="Proteomes" id="UP000198967">
    <property type="component" value="Unassembled WGS sequence"/>
</dbReference>
<evidence type="ECO:0000259" key="2">
    <source>
        <dbReference type="Pfam" id="PF09084"/>
    </source>
</evidence>
<sequence>MTLLVPPPNQRPSGPIHDRRGFFRLAGLGLGVGAAGVALAACGGGSSSGGSSASGAASAAPGAYGTLALQLSWIKNIEFAGEYMADSKGYYTQAGFEKVDLVTGPVDSADALVLAKNVDVGLSAPDATARFITEQGAPLKIIGSTFQKNPFCILSIEEGKPIRTVQDLIGKRLGIQAGTNQQIFAGLLKANGIDPSQVEQVVVQYEPTPLTEKSVDGFMAYTTNEPFIVKADGFTPVVLPFADNGLPLTAETFTVLQETIDNDRDKLKAFLKAEIQGWNDAVANPAESARLAAEVYGKDLGLDVPGQTEQMTAQNDLVVSADTKANGLFTLTDALQGEIIKALGDIGISITAADLFDLSLLDEVYSADPSLIKA</sequence>
<dbReference type="PANTHER" id="PTHR31528">
    <property type="entry name" value="4-AMINO-5-HYDROXYMETHYL-2-METHYLPYRIMIDINE PHOSPHATE SYNTHASE THI11-RELATED"/>
    <property type="match status" value="1"/>
</dbReference>
<keyword evidence="4" id="KW-1185">Reference proteome</keyword>
<gene>
    <name evidence="3" type="ORF">SAMN05216377_103349</name>
</gene>
<dbReference type="Pfam" id="PF09084">
    <property type="entry name" value="NMT1"/>
    <property type="match status" value="1"/>
</dbReference>